<dbReference type="InterPro" id="IPR018392">
    <property type="entry name" value="LysM"/>
</dbReference>
<dbReference type="EMBL" id="ATLC01000044">
    <property type="protein sequence ID" value="EPJ28753.1"/>
    <property type="molecule type" value="Genomic_DNA"/>
</dbReference>
<gene>
    <name evidence="4" type="ORF">CP99DC5_0250</name>
</gene>
<keyword evidence="5" id="KW-1185">Reference proteome</keyword>
<evidence type="ECO:0000313" key="5">
    <source>
        <dbReference type="Proteomes" id="UP000014627"/>
    </source>
</evidence>
<accession>A0ABP2X5A6</accession>
<organism evidence="4 5">
    <name type="scientific">Chlamydia psittaci 99DC5</name>
    <dbReference type="NCBI Taxonomy" id="1112251"/>
    <lineage>
        <taxon>Bacteria</taxon>
        <taxon>Pseudomonadati</taxon>
        <taxon>Chlamydiota</taxon>
        <taxon>Chlamydiia</taxon>
        <taxon>Chlamydiales</taxon>
        <taxon>Chlamydiaceae</taxon>
        <taxon>Chlamydia/Chlamydophila group</taxon>
        <taxon>Chlamydia</taxon>
    </lineage>
</organism>
<dbReference type="PANTHER" id="PTHR33734">
    <property type="entry name" value="LYSM DOMAIN-CONTAINING GPI-ANCHORED PROTEIN 2"/>
    <property type="match status" value="1"/>
</dbReference>
<keyword evidence="2" id="KW-1133">Transmembrane helix</keyword>
<dbReference type="Pfam" id="PF01476">
    <property type="entry name" value="LysM"/>
    <property type="match status" value="2"/>
</dbReference>
<name>A0ABP2X5A6_CHLPS</name>
<feature type="domain" description="LysM" evidence="3">
    <location>
        <begin position="195"/>
        <end position="241"/>
    </location>
</feature>
<feature type="transmembrane region" description="Helical" evidence="2">
    <location>
        <begin position="6"/>
        <end position="25"/>
    </location>
</feature>
<dbReference type="Proteomes" id="UP000014627">
    <property type="component" value="Unassembled WGS sequence"/>
</dbReference>
<dbReference type="PANTHER" id="PTHR33734:SF22">
    <property type="entry name" value="MEMBRANE-BOUND LYTIC MUREIN TRANSGLYCOSYLASE D"/>
    <property type="match status" value="1"/>
</dbReference>
<comment type="caution">
    <text evidence="4">The sequence shown here is derived from an EMBL/GenBank/DDBJ whole genome shotgun (WGS) entry which is preliminary data.</text>
</comment>
<evidence type="ECO:0000313" key="4">
    <source>
        <dbReference type="EMBL" id="EPJ28753.1"/>
    </source>
</evidence>
<evidence type="ECO:0000259" key="3">
    <source>
        <dbReference type="PROSITE" id="PS51782"/>
    </source>
</evidence>
<dbReference type="CDD" id="cd00118">
    <property type="entry name" value="LysM"/>
    <property type="match status" value="2"/>
</dbReference>
<sequence length="242" mass="26836">MNRRDTIIIATLVNAVLVLVLFTTAKHAGKKNADVLCPPLPAKLVEFAPPPVEKVQEKVEKIEKPVVETVPQRVSKEEFAVQFAENKPVVVKAPPTPSVPQTTSPVPVASPTPIEPSTQVAKETPKKEAYATVVVKKGDFLERIAKANHTTVAVLMQINDLSSTQLKIGQVLKVPVYDKQETTKNPQVKVASAEDFYTVQEGDSPWTIALRNRIRLEDLLKMNDLDEQKARKLRPGDQLRIR</sequence>
<dbReference type="SUPFAM" id="SSF54106">
    <property type="entry name" value="LysM domain"/>
    <property type="match status" value="2"/>
</dbReference>
<evidence type="ECO:0000256" key="2">
    <source>
        <dbReference type="SAM" id="Phobius"/>
    </source>
</evidence>
<keyword evidence="2" id="KW-0812">Transmembrane</keyword>
<dbReference type="PROSITE" id="PS51782">
    <property type="entry name" value="LYSM"/>
    <property type="match status" value="2"/>
</dbReference>
<feature type="domain" description="LysM" evidence="3">
    <location>
        <begin position="131"/>
        <end position="174"/>
    </location>
</feature>
<dbReference type="SMART" id="SM00257">
    <property type="entry name" value="LysM"/>
    <property type="match status" value="2"/>
</dbReference>
<feature type="region of interest" description="Disordered" evidence="1">
    <location>
        <begin position="94"/>
        <end position="123"/>
    </location>
</feature>
<reference evidence="4 5" key="1">
    <citation type="submission" date="2013-04" db="EMBL/GenBank/DDBJ databases">
        <title>Genome sequence of Chlamydia psittaci 99DC5.</title>
        <authorList>
            <person name="Huot-Creasy H."/>
            <person name="McCracken C.L."/>
            <person name="Humphries M."/>
            <person name="Sachse K."/>
            <person name="Laroucau K."/>
            <person name="Bavoil P."/>
            <person name="Myers G.S."/>
        </authorList>
    </citation>
    <scope>NUCLEOTIDE SEQUENCE [LARGE SCALE GENOMIC DNA]</scope>
    <source>
        <strain evidence="4 5">99DC5</strain>
    </source>
</reference>
<proteinExistence type="predicted"/>
<dbReference type="Gene3D" id="3.10.350.10">
    <property type="entry name" value="LysM domain"/>
    <property type="match status" value="2"/>
</dbReference>
<protein>
    <submittedName>
        <fullName evidence="4">LysM domain protein</fullName>
    </submittedName>
</protein>
<dbReference type="InterPro" id="IPR036779">
    <property type="entry name" value="LysM_dom_sf"/>
</dbReference>
<keyword evidence="2" id="KW-0472">Membrane</keyword>
<evidence type="ECO:0000256" key="1">
    <source>
        <dbReference type="SAM" id="MobiDB-lite"/>
    </source>
</evidence>
<dbReference type="RefSeq" id="WP_014946247.1">
    <property type="nucleotide sequence ID" value="NZ_KE356190.1"/>
</dbReference>